<comment type="caution">
    <text evidence="1">The sequence shown here is derived from an EMBL/GenBank/DDBJ whole genome shotgun (WGS) entry which is preliminary data.</text>
</comment>
<name>A0A8S9LQX8_BRACR</name>
<evidence type="ECO:0000313" key="2">
    <source>
        <dbReference type="Proteomes" id="UP000712281"/>
    </source>
</evidence>
<dbReference type="InterPro" id="IPR034456">
    <property type="entry name" value="MED28"/>
</dbReference>
<dbReference type="EMBL" id="QGKW02000276">
    <property type="protein sequence ID" value="KAF2607563.1"/>
    <property type="molecule type" value="Genomic_DNA"/>
</dbReference>
<dbReference type="PANTHER" id="PTHR39117">
    <property type="entry name" value="MEDIATOR OF RNA POLYMERASE II TRANSCRIPTION SUBUNIT 28"/>
    <property type="match status" value="1"/>
</dbReference>
<evidence type="ECO:0000313" key="1">
    <source>
        <dbReference type="EMBL" id="KAF2607563.1"/>
    </source>
</evidence>
<proteinExistence type="predicted"/>
<reference evidence="1" key="1">
    <citation type="submission" date="2019-12" db="EMBL/GenBank/DDBJ databases">
        <title>Genome sequencing and annotation of Brassica cretica.</title>
        <authorList>
            <person name="Studholme D.J."/>
            <person name="Sarris P.F."/>
        </authorList>
    </citation>
    <scope>NUCLEOTIDE SEQUENCE</scope>
    <source>
        <strain evidence="1">PFS-001/15</strain>
        <tissue evidence="1">Leaf</tissue>
    </source>
</reference>
<gene>
    <name evidence="1" type="ORF">F2Q68_00044806</name>
</gene>
<dbReference type="GO" id="GO:0016592">
    <property type="term" value="C:mediator complex"/>
    <property type="evidence" value="ECO:0007669"/>
    <property type="project" value="InterPro"/>
</dbReference>
<protein>
    <submittedName>
        <fullName evidence="1">Uncharacterized protein</fullName>
    </submittedName>
</protein>
<dbReference type="OrthoDB" id="1885414at2759"/>
<sequence>MACETESEAGLLPCLPARELPLSSSKVSPSSTLDLDVERSPFMLMLSVTPEISWKLQLYFIGLKREDHDPASAESLRKKIAVMEDKLNTKEELTKKHTRFIQESHIQVKEQIEKQSGGAGI</sequence>
<feature type="non-terminal residue" evidence="1">
    <location>
        <position position="1"/>
    </location>
</feature>
<dbReference type="AlphaFoldDB" id="A0A8S9LQX8"/>
<dbReference type="PANTHER" id="PTHR39117:SF3">
    <property type="entry name" value="GENOME ASSEMBLY, CHROMOSOME: A07"/>
    <property type="match status" value="1"/>
</dbReference>
<dbReference type="Proteomes" id="UP000712281">
    <property type="component" value="Unassembled WGS sequence"/>
</dbReference>
<organism evidence="1 2">
    <name type="scientific">Brassica cretica</name>
    <name type="common">Mustard</name>
    <dbReference type="NCBI Taxonomy" id="69181"/>
    <lineage>
        <taxon>Eukaryota</taxon>
        <taxon>Viridiplantae</taxon>
        <taxon>Streptophyta</taxon>
        <taxon>Embryophyta</taxon>
        <taxon>Tracheophyta</taxon>
        <taxon>Spermatophyta</taxon>
        <taxon>Magnoliopsida</taxon>
        <taxon>eudicotyledons</taxon>
        <taxon>Gunneridae</taxon>
        <taxon>Pentapetalae</taxon>
        <taxon>rosids</taxon>
        <taxon>malvids</taxon>
        <taxon>Brassicales</taxon>
        <taxon>Brassicaceae</taxon>
        <taxon>Brassiceae</taxon>
        <taxon>Brassica</taxon>
    </lineage>
</organism>
<accession>A0A8S9LQX8</accession>
<dbReference type="GO" id="GO:0006355">
    <property type="term" value="P:regulation of DNA-templated transcription"/>
    <property type="evidence" value="ECO:0007669"/>
    <property type="project" value="InterPro"/>
</dbReference>